<evidence type="ECO:0000313" key="2">
    <source>
        <dbReference type="Proteomes" id="UP000309997"/>
    </source>
</evidence>
<proteinExistence type="predicted"/>
<comment type="caution">
    <text evidence="1">The sequence shown here is derived from an EMBL/GenBank/DDBJ whole genome shotgun (WGS) entry which is preliminary data.</text>
</comment>
<organism evidence="1 2">
    <name type="scientific">Populus alba</name>
    <name type="common">White poplar</name>
    <dbReference type="NCBI Taxonomy" id="43335"/>
    <lineage>
        <taxon>Eukaryota</taxon>
        <taxon>Viridiplantae</taxon>
        <taxon>Streptophyta</taxon>
        <taxon>Embryophyta</taxon>
        <taxon>Tracheophyta</taxon>
        <taxon>Spermatophyta</taxon>
        <taxon>Magnoliopsida</taxon>
        <taxon>eudicotyledons</taxon>
        <taxon>Gunneridae</taxon>
        <taxon>Pentapetalae</taxon>
        <taxon>rosids</taxon>
        <taxon>fabids</taxon>
        <taxon>Malpighiales</taxon>
        <taxon>Salicaceae</taxon>
        <taxon>Saliceae</taxon>
        <taxon>Populus</taxon>
    </lineage>
</organism>
<name>A0ACC4CHH2_POPAL</name>
<evidence type="ECO:0000313" key="1">
    <source>
        <dbReference type="EMBL" id="KAL3597296.1"/>
    </source>
</evidence>
<dbReference type="EMBL" id="RCHU02000004">
    <property type="protein sequence ID" value="KAL3597296.1"/>
    <property type="molecule type" value="Genomic_DNA"/>
</dbReference>
<keyword evidence="2" id="KW-1185">Reference proteome</keyword>
<gene>
    <name evidence="1" type="ORF">D5086_008933</name>
</gene>
<reference evidence="1 2" key="1">
    <citation type="journal article" date="2024" name="Plant Biotechnol. J.">
        <title>Genome and CRISPR/Cas9 system of a widespread forest tree (Populus alba) in the world.</title>
        <authorList>
            <person name="Liu Y.J."/>
            <person name="Jiang P.F."/>
            <person name="Han X.M."/>
            <person name="Li X.Y."/>
            <person name="Wang H.M."/>
            <person name="Wang Y.J."/>
            <person name="Wang X.X."/>
            <person name="Zeng Q.Y."/>
        </authorList>
    </citation>
    <scope>NUCLEOTIDE SEQUENCE [LARGE SCALE GENOMIC DNA]</scope>
    <source>
        <strain evidence="2">cv. PAL-ZL1</strain>
    </source>
</reference>
<sequence length="204" mass="22431">MSTEFIVKVEESRPENDGKPSAEPVYKTIYAKDGVMDLPAGLESPWQLRSNVLLAFLRRTPCELEGSLDCELPPKKKTDVCTIMYSSGTTGEPKGVIVANGALMAEAAEEDSYFSFLPLAHVYGQIIETCCIYKGASIGFWRGDVRNLMEDVNQELKQSIFCGVPIVYNSIYTGKVSVPQPSNEGWEDGGEHVFVLIKPSPEAI</sequence>
<accession>A0ACC4CHH2</accession>
<dbReference type="Proteomes" id="UP000309997">
    <property type="component" value="Unassembled WGS sequence"/>
</dbReference>
<protein>
    <submittedName>
        <fullName evidence="1">Uncharacterized protein</fullName>
    </submittedName>
</protein>